<evidence type="ECO:0000313" key="5">
    <source>
        <dbReference type="EMBL" id="SMQ80058.1"/>
    </source>
</evidence>
<dbReference type="GO" id="GO:0017000">
    <property type="term" value="P:antibiotic biosynthetic process"/>
    <property type="evidence" value="ECO:0007669"/>
    <property type="project" value="InterPro"/>
</dbReference>
<dbReference type="EMBL" id="FXWH01000002">
    <property type="protein sequence ID" value="SMQ80058.1"/>
    <property type="molecule type" value="Genomic_DNA"/>
</dbReference>
<dbReference type="OrthoDB" id="9760084at2"/>
<dbReference type="InterPro" id="IPR002692">
    <property type="entry name" value="S45"/>
</dbReference>
<dbReference type="Gene3D" id="1.10.1400.10">
    <property type="match status" value="1"/>
</dbReference>
<name>A0A1Y6FWU8_9GAMM</name>
<evidence type="ECO:0000256" key="3">
    <source>
        <dbReference type="ARBA" id="ARBA00022801"/>
    </source>
</evidence>
<dbReference type="Proteomes" id="UP000194450">
    <property type="component" value="Unassembled WGS sequence"/>
</dbReference>
<dbReference type="PANTHER" id="PTHR34218">
    <property type="entry name" value="PEPTIDASE S45 PENICILLIN AMIDASE"/>
    <property type="match status" value="1"/>
</dbReference>
<dbReference type="Gene3D" id="1.10.439.10">
    <property type="entry name" value="Penicillin Amidohydrolase, domain 1"/>
    <property type="match status" value="1"/>
</dbReference>
<dbReference type="InterPro" id="IPR043147">
    <property type="entry name" value="Penicillin_amidase_A-knob"/>
</dbReference>
<reference evidence="6" key="1">
    <citation type="submission" date="2017-04" db="EMBL/GenBank/DDBJ databases">
        <authorList>
            <person name="Varghese N."/>
            <person name="Submissions S."/>
        </authorList>
    </citation>
    <scope>NUCLEOTIDE SEQUENCE [LARGE SCALE GENOMIC DNA]</scope>
</reference>
<evidence type="ECO:0000256" key="2">
    <source>
        <dbReference type="ARBA" id="ARBA00022729"/>
    </source>
</evidence>
<evidence type="ECO:0000256" key="4">
    <source>
        <dbReference type="ARBA" id="ARBA00023145"/>
    </source>
</evidence>
<keyword evidence="3" id="KW-0378">Hydrolase</keyword>
<dbReference type="SUPFAM" id="SSF56235">
    <property type="entry name" value="N-terminal nucleophile aminohydrolases (Ntn hydrolases)"/>
    <property type="match status" value="1"/>
</dbReference>
<dbReference type="RefSeq" id="WP_086435104.1">
    <property type="nucleotide sequence ID" value="NZ_FXWH01000002.1"/>
</dbReference>
<dbReference type="Gene3D" id="2.30.120.10">
    <property type="match status" value="1"/>
</dbReference>
<evidence type="ECO:0000313" key="6">
    <source>
        <dbReference type="Proteomes" id="UP000194450"/>
    </source>
</evidence>
<dbReference type="InterPro" id="IPR043146">
    <property type="entry name" value="Penicillin_amidase_N_B-knob"/>
</dbReference>
<sequence>MSEQQHWSRRGLLPANLARALSRTLLAGSVTLLVACGGEDTIETPDPQVTAFAPDGEISANVRWTDYGVPYVKANNYESLGFGVGYAFANDNICVLADQIIKFNSERARYFGPDEVPGSGDSGNVINDFGYLSLGIRENAEAGFSQMSEKAQALLTGYARGYNHYLGVTGSANIDPTCAGQPWVQPITAIDMMTYAQGVALLPGASNFTGAVFVAVPPNTSYLPNPVAANGAPIDDAQQMDELYQPELLADIGIPDTNPTEAGSNGWAVGSDLSANGKGMLIANPHFPHTGNQRFWQFGTEIPGELKVVGGSLSGMPGIVNIGFNEDVAWTHTFSTASRFVLHRLELDTSDPLGRTYIVDGERKKVETKTHQIEVATGPSSTVTLEKVSYHSEFGPMIVIPGQLPWGQDQTGQQVAYAIYDANLPNYDVFDHWLAMNRAGSISEYQQTFDDYTGIVFNNAIAADKDGNTFFTDGSSVPDIDPEAIADWAQNPLYQQLTQAAGLPIFPGNEARFKARGTVPTEAAPRLSRTDFVQNSNDSFWLTNPAEPITQVSPLFGPVGNQQSLRSRLAQKMLAEGGSVDGLFTLDDLQERLLGNRNFLGEAVYDDLLAACQARGATPVATAAGAVSIAPACAALEQWNGVMDKDSIGAMLFREFASEFTRNPQWQVAYDPTNPLTTPNTLVANETVMEQLATAMVRIENAGLALDAPLGDVQFVERSLPDGTPSGVKLPWGGANNVEGGFNVFRSNTGGDGTILPRHIYPLLPGSNLSAEAGGYHITYGSSWMFTMEFTDEGPVANGLLSYSQSRDINSPHNLDQTEFYSVDPRLRTIYFTEADIAGNTVEEIDLNVDALGN</sequence>
<organism evidence="5 6">
    <name type="scientific">Pseudidiomarina planktonica</name>
    <dbReference type="NCBI Taxonomy" id="1323738"/>
    <lineage>
        <taxon>Bacteria</taxon>
        <taxon>Pseudomonadati</taxon>
        <taxon>Pseudomonadota</taxon>
        <taxon>Gammaproteobacteria</taxon>
        <taxon>Alteromonadales</taxon>
        <taxon>Idiomarinaceae</taxon>
        <taxon>Pseudidiomarina</taxon>
    </lineage>
</organism>
<evidence type="ECO:0000256" key="1">
    <source>
        <dbReference type="ARBA" id="ARBA00006586"/>
    </source>
</evidence>
<dbReference type="Gene3D" id="3.60.20.10">
    <property type="entry name" value="Glutamine Phosphoribosylpyrophosphate, subunit 1, domain 1"/>
    <property type="match status" value="1"/>
</dbReference>
<gene>
    <name evidence="5" type="ORF">SAMN06297229_1971</name>
</gene>
<dbReference type="GO" id="GO:0016811">
    <property type="term" value="F:hydrolase activity, acting on carbon-nitrogen (but not peptide) bonds, in linear amides"/>
    <property type="evidence" value="ECO:0007669"/>
    <property type="project" value="InterPro"/>
</dbReference>
<dbReference type="PANTHER" id="PTHR34218:SF3">
    <property type="entry name" value="ACYL-HOMOSERINE LACTONE ACYLASE PVDQ"/>
    <property type="match status" value="1"/>
</dbReference>
<keyword evidence="2" id="KW-0732">Signal</keyword>
<protein>
    <submittedName>
        <fullName evidence="5">Acyl-homoserine-lactone acylase</fullName>
    </submittedName>
</protein>
<dbReference type="CDD" id="cd01936">
    <property type="entry name" value="Ntn_CA"/>
    <property type="match status" value="1"/>
</dbReference>
<keyword evidence="6" id="KW-1185">Reference proteome</keyword>
<comment type="similarity">
    <text evidence="1">Belongs to the peptidase S45 family.</text>
</comment>
<dbReference type="InterPro" id="IPR029055">
    <property type="entry name" value="Ntn_hydrolases_N"/>
</dbReference>
<dbReference type="InterPro" id="IPR023343">
    <property type="entry name" value="Penicillin_amidase_dom1"/>
</dbReference>
<dbReference type="AlphaFoldDB" id="A0A1Y6FWU8"/>
<accession>A0A1Y6FWU8</accession>
<keyword evidence="4" id="KW-0865">Zymogen</keyword>
<dbReference type="Pfam" id="PF01804">
    <property type="entry name" value="Penicil_amidase"/>
    <property type="match status" value="1"/>
</dbReference>
<proteinExistence type="inferred from homology"/>